<evidence type="ECO:0000256" key="5">
    <source>
        <dbReference type="SAM" id="MobiDB-lite"/>
    </source>
</evidence>
<name>A0A517T2I5_9BACT</name>
<evidence type="ECO:0000256" key="1">
    <source>
        <dbReference type="ARBA" id="ARBA00008779"/>
    </source>
</evidence>
<evidence type="ECO:0000313" key="8">
    <source>
        <dbReference type="EMBL" id="QDT62551.1"/>
    </source>
</evidence>
<dbReference type="PANTHER" id="PTHR42693:SF53">
    <property type="entry name" value="ENDO-4-O-SULFATASE"/>
    <property type="match status" value="1"/>
</dbReference>
<dbReference type="InterPro" id="IPR050738">
    <property type="entry name" value="Sulfatase"/>
</dbReference>
<dbReference type="InterPro" id="IPR024607">
    <property type="entry name" value="Sulfatase_CS"/>
</dbReference>
<dbReference type="AlphaFoldDB" id="A0A517T2I5"/>
<dbReference type="PANTHER" id="PTHR42693">
    <property type="entry name" value="ARYLSULFATASE FAMILY MEMBER"/>
    <property type="match status" value="1"/>
</dbReference>
<dbReference type="EMBL" id="CP036272">
    <property type="protein sequence ID" value="QDT62551.1"/>
    <property type="molecule type" value="Genomic_DNA"/>
</dbReference>
<evidence type="ECO:0000259" key="7">
    <source>
        <dbReference type="Pfam" id="PF00884"/>
    </source>
</evidence>
<keyword evidence="4" id="KW-0106">Calcium</keyword>
<comment type="similarity">
    <text evidence="1">Belongs to the sulfatase family.</text>
</comment>
<keyword evidence="2" id="KW-0479">Metal-binding</keyword>
<feature type="chain" id="PRO_5022061084" evidence="6">
    <location>
        <begin position="20"/>
        <end position="437"/>
    </location>
</feature>
<dbReference type="InterPro" id="IPR000917">
    <property type="entry name" value="Sulfatase_N"/>
</dbReference>
<protein>
    <submittedName>
        <fullName evidence="8">Arylsulfatase</fullName>
        <ecNumber evidence="8">3.1.6.1</ecNumber>
    </submittedName>
</protein>
<feature type="compositionally biased region" description="Basic and acidic residues" evidence="5">
    <location>
        <begin position="428"/>
        <end position="437"/>
    </location>
</feature>
<evidence type="ECO:0000256" key="3">
    <source>
        <dbReference type="ARBA" id="ARBA00022801"/>
    </source>
</evidence>
<gene>
    <name evidence="8" type="ORF">SV7mr_51010</name>
</gene>
<dbReference type="GO" id="GO:0046872">
    <property type="term" value="F:metal ion binding"/>
    <property type="evidence" value="ECO:0007669"/>
    <property type="project" value="UniProtKB-KW"/>
</dbReference>
<feature type="signal peptide" evidence="6">
    <location>
        <begin position="1"/>
        <end position="19"/>
    </location>
</feature>
<accession>A0A517T2I5</accession>
<feature type="region of interest" description="Disordered" evidence="5">
    <location>
        <begin position="418"/>
        <end position="437"/>
    </location>
</feature>
<dbReference type="GO" id="GO:0004065">
    <property type="term" value="F:arylsulfatase activity"/>
    <property type="evidence" value="ECO:0007669"/>
    <property type="project" value="UniProtKB-EC"/>
</dbReference>
<dbReference type="Pfam" id="PF00884">
    <property type="entry name" value="Sulfatase"/>
    <property type="match status" value="1"/>
</dbReference>
<keyword evidence="6" id="KW-0732">Signal</keyword>
<dbReference type="Gene3D" id="3.40.720.10">
    <property type="entry name" value="Alkaline Phosphatase, subunit A"/>
    <property type="match status" value="1"/>
</dbReference>
<feature type="domain" description="Sulfatase N-terminal" evidence="7">
    <location>
        <begin position="23"/>
        <end position="329"/>
    </location>
</feature>
<evidence type="ECO:0000256" key="2">
    <source>
        <dbReference type="ARBA" id="ARBA00022723"/>
    </source>
</evidence>
<dbReference type="PROSITE" id="PS00523">
    <property type="entry name" value="SULFATASE_1"/>
    <property type="match status" value="1"/>
</dbReference>
<evidence type="ECO:0000313" key="9">
    <source>
        <dbReference type="Proteomes" id="UP000315003"/>
    </source>
</evidence>
<dbReference type="RefSeq" id="WP_419187855.1">
    <property type="nucleotide sequence ID" value="NZ_CP036272.1"/>
</dbReference>
<sequence length="437" mass="49108" precursor="true">MRFLLLTLSLFLLATPLRADNPPNIILIMVDDMGRDWVSCYGAENQTPNIDRLAKQGLRYTTAWCTPICTPTRVTLLTGQYPFRHGWVQHYDVPRWGGDGLDWNRFTTFASAIRDAGYATGIGGKWQINDLRSQPQALKHHGFDEHCVWTGAEKGHPETEERYFGGHIMTNGNRETAAYGPDTINDFACDFVRRHKNEPFLFYYPMLLAHGPFGATPLNRDNPPTEKTQQYAGYVTYMDKLVGNLIDAVDDAGVAQNTLILFVGDNGSSAAGTLGAKPYNKGKGQRASWGVHVPFIVRAPFLIPQAGLYSTDLVDFTDIYPTLVELTGAKLPSGVTLDGKSLVPSLSGDEDPFKKRNWIFSQIGDFRMVRDWQYLLDNQQGCYQIEDDPQQTKNLFTSKERIVPGRRARLQKILNRLPPNAPAPFPEFQHKHDPTAK</sequence>
<dbReference type="Proteomes" id="UP000315003">
    <property type="component" value="Chromosome"/>
</dbReference>
<reference evidence="8 9" key="1">
    <citation type="submission" date="2019-02" db="EMBL/GenBank/DDBJ databases">
        <title>Deep-cultivation of Planctomycetes and their phenomic and genomic characterization uncovers novel biology.</title>
        <authorList>
            <person name="Wiegand S."/>
            <person name="Jogler M."/>
            <person name="Boedeker C."/>
            <person name="Pinto D."/>
            <person name="Vollmers J."/>
            <person name="Rivas-Marin E."/>
            <person name="Kohn T."/>
            <person name="Peeters S.H."/>
            <person name="Heuer A."/>
            <person name="Rast P."/>
            <person name="Oberbeckmann S."/>
            <person name="Bunk B."/>
            <person name="Jeske O."/>
            <person name="Meyerdierks A."/>
            <person name="Storesund J.E."/>
            <person name="Kallscheuer N."/>
            <person name="Luecker S."/>
            <person name="Lage O.M."/>
            <person name="Pohl T."/>
            <person name="Merkel B.J."/>
            <person name="Hornburger P."/>
            <person name="Mueller R.-W."/>
            <person name="Bruemmer F."/>
            <person name="Labrenz M."/>
            <person name="Spormann A.M."/>
            <person name="Op den Camp H."/>
            <person name="Overmann J."/>
            <person name="Amann R."/>
            <person name="Jetten M.S.M."/>
            <person name="Mascher T."/>
            <person name="Medema M.H."/>
            <person name="Devos D.P."/>
            <person name="Kaster A.-K."/>
            <person name="Ovreas L."/>
            <person name="Rohde M."/>
            <person name="Galperin M.Y."/>
            <person name="Jogler C."/>
        </authorList>
    </citation>
    <scope>NUCLEOTIDE SEQUENCE [LARGE SCALE GENOMIC DNA]</scope>
    <source>
        <strain evidence="8 9">SV_7m_r</strain>
    </source>
</reference>
<organism evidence="8 9">
    <name type="scientific">Stieleria bergensis</name>
    <dbReference type="NCBI Taxonomy" id="2528025"/>
    <lineage>
        <taxon>Bacteria</taxon>
        <taxon>Pseudomonadati</taxon>
        <taxon>Planctomycetota</taxon>
        <taxon>Planctomycetia</taxon>
        <taxon>Pirellulales</taxon>
        <taxon>Pirellulaceae</taxon>
        <taxon>Stieleria</taxon>
    </lineage>
</organism>
<proteinExistence type="inferred from homology"/>
<evidence type="ECO:0000256" key="6">
    <source>
        <dbReference type="SAM" id="SignalP"/>
    </source>
</evidence>
<evidence type="ECO:0000256" key="4">
    <source>
        <dbReference type="ARBA" id="ARBA00022837"/>
    </source>
</evidence>
<keyword evidence="3 8" id="KW-0378">Hydrolase</keyword>
<dbReference type="SUPFAM" id="SSF53649">
    <property type="entry name" value="Alkaline phosphatase-like"/>
    <property type="match status" value="1"/>
</dbReference>
<keyword evidence="9" id="KW-1185">Reference proteome</keyword>
<dbReference type="EC" id="3.1.6.1" evidence="8"/>
<dbReference type="InterPro" id="IPR017850">
    <property type="entry name" value="Alkaline_phosphatase_core_sf"/>
</dbReference>